<dbReference type="EMBL" id="JACEFO010002475">
    <property type="protein sequence ID" value="KAF8659085.1"/>
    <property type="molecule type" value="Genomic_DNA"/>
</dbReference>
<organism evidence="2 3">
    <name type="scientific">Digitaria exilis</name>
    <dbReference type="NCBI Taxonomy" id="1010633"/>
    <lineage>
        <taxon>Eukaryota</taxon>
        <taxon>Viridiplantae</taxon>
        <taxon>Streptophyta</taxon>
        <taxon>Embryophyta</taxon>
        <taxon>Tracheophyta</taxon>
        <taxon>Spermatophyta</taxon>
        <taxon>Magnoliopsida</taxon>
        <taxon>Liliopsida</taxon>
        <taxon>Poales</taxon>
        <taxon>Poaceae</taxon>
        <taxon>PACMAD clade</taxon>
        <taxon>Panicoideae</taxon>
        <taxon>Panicodae</taxon>
        <taxon>Paniceae</taxon>
        <taxon>Anthephorinae</taxon>
        <taxon>Digitaria</taxon>
    </lineage>
</organism>
<sequence>MKQHFMLYWNAHMHVSSGSGSVRLQMSNSQP</sequence>
<keyword evidence="3" id="KW-1185">Reference proteome</keyword>
<gene>
    <name evidence="2" type="ORF">HU200_058728</name>
</gene>
<comment type="caution">
    <text evidence="2">The sequence shown here is derived from an EMBL/GenBank/DDBJ whole genome shotgun (WGS) entry which is preliminary data.</text>
</comment>
<protein>
    <recommendedName>
        <fullName evidence="1">Reelin domain-containing protein</fullName>
    </recommendedName>
</protein>
<evidence type="ECO:0000313" key="3">
    <source>
        <dbReference type="Proteomes" id="UP000636709"/>
    </source>
</evidence>
<evidence type="ECO:0000313" key="2">
    <source>
        <dbReference type="EMBL" id="KAF8659085.1"/>
    </source>
</evidence>
<dbReference type="Proteomes" id="UP000636709">
    <property type="component" value="Unassembled WGS sequence"/>
</dbReference>
<evidence type="ECO:0000259" key="1">
    <source>
        <dbReference type="PROSITE" id="PS51019"/>
    </source>
</evidence>
<name>A0A835ADE1_9POAL</name>
<feature type="domain" description="Reelin" evidence="1">
    <location>
        <begin position="1"/>
        <end position="31"/>
    </location>
</feature>
<proteinExistence type="predicted"/>
<dbReference type="InterPro" id="IPR002861">
    <property type="entry name" value="Reeler_dom"/>
</dbReference>
<dbReference type="AlphaFoldDB" id="A0A835ADE1"/>
<accession>A0A835ADE1</accession>
<reference evidence="2" key="1">
    <citation type="submission" date="2020-07" db="EMBL/GenBank/DDBJ databases">
        <title>Genome sequence and genetic diversity analysis of an under-domesticated orphan crop, white fonio (Digitaria exilis).</title>
        <authorList>
            <person name="Bennetzen J.L."/>
            <person name="Chen S."/>
            <person name="Ma X."/>
            <person name="Wang X."/>
            <person name="Yssel A.E.J."/>
            <person name="Chaluvadi S.R."/>
            <person name="Johnson M."/>
            <person name="Gangashetty P."/>
            <person name="Hamidou F."/>
            <person name="Sanogo M.D."/>
            <person name="Zwaenepoel A."/>
            <person name="Wallace J."/>
            <person name="Van De Peer Y."/>
            <person name="Van Deynze A."/>
        </authorList>
    </citation>
    <scope>NUCLEOTIDE SEQUENCE</scope>
    <source>
        <tissue evidence="2">Leaves</tissue>
    </source>
</reference>
<dbReference type="PROSITE" id="PS51019">
    <property type="entry name" value="REELIN"/>
    <property type="match status" value="1"/>
</dbReference>